<dbReference type="EMBL" id="CAJVCH010214222">
    <property type="protein sequence ID" value="CAG7731513.1"/>
    <property type="molecule type" value="Genomic_DNA"/>
</dbReference>
<gene>
    <name evidence="4" type="ORF">AFUS01_LOCUS20099</name>
</gene>
<name>A0A8J2K1K2_9HEXA</name>
<proteinExistence type="inferred from homology"/>
<keyword evidence="5" id="KW-1185">Reference proteome</keyword>
<accession>A0A8J2K1K2</accession>
<evidence type="ECO:0000256" key="3">
    <source>
        <dbReference type="ARBA" id="ARBA00023004"/>
    </source>
</evidence>
<dbReference type="GO" id="GO:0006082">
    <property type="term" value="P:organic acid metabolic process"/>
    <property type="evidence" value="ECO:0007669"/>
    <property type="project" value="TreeGrafter"/>
</dbReference>
<keyword evidence="3" id="KW-0408">Iron</keyword>
<dbReference type="PANTHER" id="PTHR24300:SF177">
    <property type="entry name" value="CYTOCHROME P450 2J2"/>
    <property type="match status" value="1"/>
</dbReference>
<evidence type="ECO:0000313" key="4">
    <source>
        <dbReference type="EMBL" id="CAG7731513.1"/>
    </source>
</evidence>
<comment type="similarity">
    <text evidence="1">Belongs to the cytochrome P450 family.</text>
</comment>
<evidence type="ECO:0000256" key="2">
    <source>
        <dbReference type="ARBA" id="ARBA00022723"/>
    </source>
</evidence>
<dbReference type="GO" id="GO:0020037">
    <property type="term" value="F:heme binding"/>
    <property type="evidence" value="ECO:0007669"/>
    <property type="project" value="InterPro"/>
</dbReference>
<dbReference type="InterPro" id="IPR001128">
    <property type="entry name" value="Cyt_P450"/>
</dbReference>
<evidence type="ECO:0000256" key="1">
    <source>
        <dbReference type="ARBA" id="ARBA00010617"/>
    </source>
</evidence>
<dbReference type="GO" id="GO:0005737">
    <property type="term" value="C:cytoplasm"/>
    <property type="evidence" value="ECO:0007669"/>
    <property type="project" value="TreeGrafter"/>
</dbReference>
<reference evidence="4" key="1">
    <citation type="submission" date="2021-06" db="EMBL/GenBank/DDBJ databases">
        <authorList>
            <person name="Hodson N. C."/>
            <person name="Mongue J. A."/>
            <person name="Jaron S. K."/>
        </authorList>
    </citation>
    <scope>NUCLEOTIDE SEQUENCE</scope>
</reference>
<dbReference type="AlphaFoldDB" id="A0A8J2K1K2"/>
<dbReference type="InterPro" id="IPR050182">
    <property type="entry name" value="Cytochrome_P450_fam2"/>
</dbReference>
<protein>
    <recommendedName>
        <fullName evidence="6">Cytochrome P450</fullName>
    </recommendedName>
</protein>
<sequence>EELPQRAIITATSSMSSKLIREVYGKAVTSGRPKLETFIALNGDRGIALQDGQGWKEHRVRRHFIDVYLEELDNRKLDVESSFSETIGDENLVVTCRDLFFAGSETMSATLSWMCLYLALNPEIQKKSAS</sequence>
<dbReference type="OrthoDB" id="1055148at2759"/>
<evidence type="ECO:0000313" key="5">
    <source>
        <dbReference type="Proteomes" id="UP000708208"/>
    </source>
</evidence>
<dbReference type="Pfam" id="PF00067">
    <property type="entry name" value="p450"/>
    <property type="match status" value="1"/>
</dbReference>
<organism evidence="4 5">
    <name type="scientific">Allacma fusca</name>
    <dbReference type="NCBI Taxonomy" id="39272"/>
    <lineage>
        <taxon>Eukaryota</taxon>
        <taxon>Metazoa</taxon>
        <taxon>Ecdysozoa</taxon>
        <taxon>Arthropoda</taxon>
        <taxon>Hexapoda</taxon>
        <taxon>Collembola</taxon>
        <taxon>Symphypleona</taxon>
        <taxon>Sminthuridae</taxon>
        <taxon>Allacma</taxon>
    </lineage>
</organism>
<feature type="non-terminal residue" evidence="4">
    <location>
        <position position="1"/>
    </location>
</feature>
<keyword evidence="2" id="KW-0479">Metal-binding</keyword>
<dbReference type="GO" id="GO:0006805">
    <property type="term" value="P:xenobiotic metabolic process"/>
    <property type="evidence" value="ECO:0007669"/>
    <property type="project" value="TreeGrafter"/>
</dbReference>
<dbReference type="GO" id="GO:0005506">
    <property type="term" value="F:iron ion binding"/>
    <property type="evidence" value="ECO:0007669"/>
    <property type="project" value="InterPro"/>
</dbReference>
<dbReference type="GO" id="GO:0016712">
    <property type="term" value="F:oxidoreductase activity, acting on paired donors, with incorporation or reduction of molecular oxygen, reduced flavin or flavoprotein as one donor, and incorporation of one atom of oxygen"/>
    <property type="evidence" value="ECO:0007669"/>
    <property type="project" value="TreeGrafter"/>
</dbReference>
<dbReference type="Proteomes" id="UP000708208">
    <property type="component" value="Unassembled WGS sequence"/>
</dbReference>
<evidence type="ECO:0008006" key="6">
    <source>
        <dbReference type="Google" id="ProtNLM"/>
    </source>
</evidence>
<dbReference type="PANTHER" id="PTHR24300">
    <property type="entry name" value="CYTOCHROME P450 508A4-RELATED"/>
    <property type="match status" value="1"/>
</dbReference>
<comment type="caution">
    <text evidence="4">The sequence shown here is derived from an EMBL/GenBank/DDBJ whole genome shotgun (WGS) entry which is preliminary data.</text>
</comment>